<dbReference type="EMBL" id="JARJCW010000128">
    <property type="protein sequence ID" value="KAJ7191765.1"/>
    <property type="molecule type" value="Genomic_DNA"/>
</dbReference>
<feature type="transmembrane region" description="Helical" evidence="1">
    <location>
        <begin position="129"/>
        <end position="153"/>
    </location>
</feature>
<evidence type="ECO:0000313" key="3">
    <source>
        <dbReference type="Proteomes" id="UP001219525"/>
    </source>
</evidence>
<keyword evidence="1" id="KW-0812">Transmembrane</keyword>
<feature type="transmembrane region" description="Helical" evidence="1">
    <location>
        <begin position="54"/>
        <end position="73"/>
    </location>
</feature>
<reference evidence="2" key="1">
    <citation type="submission" date="2023-03" db="EMBL/GenBank/DDBJ databases">
        <title>Massive genome expansion in bonnet fungi (Mycena s.s.) driven by repeated elements and novel gene families across ecological guilds.</title>
        <authorList>
            <consortium name="Lawrence Berkeley National Laboratory"/>
            <person name="Harder C.B."/>
            <person name="Miyauchi S."/>
            <person name="Viragh M."/>
            <person name="Kuo A."/>
            <person name="Thoen E."/>
            <person name="Andreopoulos B."/>
            <person name="Lu D."/>
            <person name="Skrede I."/>
            <person name="Drula E."/>
            <person name="Henrissat B."/>
            <person name="Morin E."/>
            <person name="Kohler A."/>
            <person name="Barry K."/>
            <person name="LaButti K."/>
            <person name="Morin E."/>
            <person name="Salamov A."/>
            <person name="Lipzen A."/>
            <person name="Mereny Z."/>
            <person name="Hegedus B."/>
            <person name="Baldrian P."/>
            <person name="Stursova M."/>
            <person name="Weitz H."/>
            <person name="Taylor A."/>
            <person name="Grigoriev I.V."/>
            <person name="Nagy L.G."/>
            <person name="Martin F."/>
            <person name="Kauserud H."/>
        </authorList>
    </citation>
    <scope>NUCLEOTIDE SEQUENCE</scope>
    <source>
        <strain evidence="2">9144</strain>
    </source>
</reference>
<comment type="caution">
    <text evidence="2">The sequence shown here is derived from an EMBL/GenBank/DDBJ whole genome shotgun (WGS) entry which is preliminary data.</text>
</comment>
<proteinExistence type="predicted"/>
<evidence type="ECO:0000256" key="1">
    <source>
        <dbReference type="SAM" id="Phobius"/>
    </source>
</evidence>
<organism evidence="2 3">
    <name type="scientific">Mycena pura</name>
    <dbReference type="NCBI Taxonomy" id="153505"/>
    <lineage>
        <taxon>Eukaryota</taxon>
        <taxon>Fungi</taxon>
        <taxon>Dikarya</taxon>
        <taxon>Basidiomycota</taxon>
        <taxon>Agaricomycotina</taxon>
        <taxon>Agaricomycetes</taxon>
        <taxon>Agaricomycetidae</taxon>
        <taxon>Agaricales</taxon>
        <taxon>Marasmiineae</taxon>
        <taxon>Mycenaceae</taxon>
        <taxon>Mycena</taxon>
    </lineage>
</organism>
<sequence length="310" mass="33531">MSGIFSGGGQGFHGSVNPLPIVVFDAVAVTATVSLALTLAPAALCSNVHRSKAWFSMITTMMIFPLLYLLNVGSQFHTEATPPIGLCILQAGFIYAAAFCFIADVGVFSSTAMTLGLRAMLTKGKRNRFFASVLIVMPSIIFACVFFEAIILVNGNRGVHFDSTHMFCESDSGGPHLDHRHAIPELGCCSILQTHQARSATLGLDTVRLGAIKMPNNLPGGAIDNIFLVSGNWIYLYLQPLRLVPDAIYCLPTHSGTGGRMDSRQAGAILKFKALPSKVSFNSRSFFNMGLLLRSWSRLTRGGLVLRRFL</sequence>
<keyword evidence="1" id="KW-0472">Membrane</keyword>
<keyword evidence="3" id="KW-1185">Reference proteome</keyword>
<evidence type="ECO:0000313" key="2">
    <source>
        <dbReference type="EMBL" id="KAJ7191765.1"/>
    </source>
</evidence>
<dbReference type="Proteomes" id="UP001219525">
    <property type="component" value="Unassembled WGS sequence"/>
</dbReference>
<protein>
    <submittedName>
        <fullName evidence="2">Uncharacterized protein</fullName>
    </submittedName>
</protein>
<accession>A0AAD6UTK4</accession>
<feature type="transmembrane region" description="Helical" evidence="1">
    <location>
        <begin position="20"/>
        <end position="42"/>
    </location>
</feature>
<feature type="transmembrane region" description="Helical" evidence="1">
    <location>
        <begin position="93"/>
        <end position="117"/>
    </location>
</feature>
<name>A0AAD6UTK4_9AGAR</name>
<keyword evidence="1" id="KW-1133">Transmembrane helix</keyword>
<dbReference type="AlphaFoldDB" id="A0AAD6UTK4"/>
<gene>
    <name evidence="2" type="ORF">GGX14DRAFT_406872</name>
</gene>